<dbReference type="OrthoDB" id="9793490at2"/>
<feature type="transmembrane region" description="Helical" evidence="8">
    <location>
        <begin position="193"/>
        <end position="215"/>
    </location>
</feature>
<feature type="domain" description="ABC transmembrane type-1" evidence="9">
    <location>
        <begin position="18"/>
        <end position="212"/>
    </location>
</feature>
<evidence type="ECO:0000256" key="8">
    <source>
        <dbReference type="RuleBase" id="RU363032"/>
    </source>
</evidence>
<protein>
    <submittedName>
        <fullName evidence="10">D-methionine transport system permease protein</fullName>
    </submittedName>
</protein>
<feature type="transmembrane region" description="Helical" evidence="8">
    <location>
        <begin position="57"/>
        <end position="81"/>
    </location>
</feature>
<keyword evidence="4" id="KW-1003">Cell membrane</keyword>
<comment type="subcellular location">
    <subcellularLocation>
        <location evidence="1 8">Cell membrane</location>
        <topology evidence="1 8">Multi-pass membrane protein</topology>
    </subcellularLocation>
</comment>
<dbReference type="NCBIfam" id="NF008049">
    <property type="entry name" value="PRK10782.1"/>
    <property type="match status" value="1"/>
</dbReference>
<reference evidence="10 11" key="1">
    <citation type="submission" date="2017-04" db="EMBL/GenBank/DDBJ databases">
        <authorList>
            <person name="Afonso C.L."/>
            <person name="Miller P.J."/>
            <person name="Scott M.A."/>
            <person name="Spackman E."/>
            <person name="Goraichik I."/>
            <person name="Dimitrov K.M."/>
            <person name="Suarez D.L."/>
            <person name="Swayne D.E."/>
        </authorList>
    </citation>
    <scope>NUCLEOTIDE SEQUENCE [LARGE SCALE GENOMIC DNA]</scope>
    <source>
        <strain evidence="10 11">DSM 11270</strain>
    </source>
</reference>
<evidence type="ECO:0000256" key="6">
    <source>
        <dbReference type="ARBA" id="ARBA00022989"/>
    </source>
</evidence>
<evidence type="ECO:0000256" key="4">
    <source>
        <dbReference type="ARBA" id="ARBA00022475"/>
    </source>
</evidence>
<dbReference type="PANTHER" id="PTHR30450:SF1">
    <property type="entry name" value="D-METHIONINE TRANSPORT SYSTEM PERMEASE PROTEIN METI-RELATED"/>
    <property type="match status" value="1"/>
</dbReference>
<keyword evidence="6 8" id="KW-1133">Transmembrane helix</keyword>
<keyword evidence="3 8" id="KW-0813">Transport</keyword>
<dbReference type="CDD" id="cd06261">
    <property type="entry name" value="TM_PBP2"/>
    <property type="match status" value="1"/>
</dbReference>
<sequence>MLEFFSFIPNINLIIDGVWQTLYMLFASVIISHIIGVPLGILLVVTDEKHILPFPAFNKILGIIINIGRSIPFIILLVAIIPFTRWLVGSSIDTTASIVPLTVGAIPLVARMVESSLKEISWGLIEAALSMGASPMQIIFKVLLPESLPSLILGATITAVTLVSFSAMAGAIGGGGLGDIAVRYGYHRHQTDVMWFSIVILTVLVQIMQVFGEFLSQKIRKS</sequence>
<dbReference type="EMBL" id="FWWT01000008">
    <property type="protein sequence ID" value="SMB83380.1"/>
    <property type="molecule type" value="Genomic_DNA"/>
</dbReference>
<dbReference type="InterPro" id="IPR051322">
    <property type="entry name" value="AA_ABC_Transporter_Permease"/>
</dbReference>
<evidence type="ECO:0000256" key="2">
    <source>
        <dbReference type="ARBA" id="ARBA00007069"/>
    </source>
</evidence>
<dbReference type="Pfam" id="PF00528">
    <property type="entry name" value="BPD_transp_1"/>
    <property type="match status" value="1"/>
</dbReference>
<dbReference type="InterPro" id="IPR035906">
    <property type="entry name" value="MetI-like_sf"/>
</dbReference>
<dbReference type="FunFam" id="1.10.3720.10:FF:000002">
    <property type="entry name" value="D-methionine ABC transporter permease MetI"/>
    <property type="match status" value="1"/>
</dbReference>
<dbReference type="Gene3D" id="1.10.3720.10">
    <property type="entry name" value="MetI-like"/>
    <property type="match status" value="1"/>
</dbReference>
<evidence type="ECO:0000256" key="5">
    <source>
        <dbReference type="ARBA" id="ARBA00022692"/>
    </source>
</evidence>
<dbReference type="PANTHER" id="PTHR30450">
    <property type="entry name" value="ABC TRANSPORTER PERMEASE"/>
    <property type="match status" value="1"/>
</dbReference>
<dbReference type="GO" id="GO:0005886">
    <property type="term" value="C:plasma membrane"/>
    <property type="evidence" value="ECO:0007669"/>
    <property type="project" value="UniProtKB-SubCell"/>
</dbReference>
<comment type="similarity">
    <text evidence="2">Belongs to the binding-protein-dependent transport system permease family. CysTW subfamily.</text>
</comment>
<dbReference type="RefSeq" id="WP_084052277.1">
    <property type="nucleotide sequence ID" value="NZ_FWWT01000008.1"/>
</dbReference>
<dbReference type="SUPFAM" id="SSF161098">
    <property type="entry name" value="MetI-like"/>
    <property type="match status" value="1"/>
</dbReference>
<evidence type="ECO:0000259" key="9">
    <source>
        <dbReference type="PROSITE" id="PS50928"/>
    </source>
</evidence>
<name>A0A1W1UQN4_DESTI</name>
<proteinExistence type="inferred from homology"/>
<feature type="transmembrane region" description="Helical" evidence="8">
    <location>
        <begin position="120"/>
        <end position="144"/>
    </location>
</feature>
<accession>A0A1W1UQN4</accession>
<feature type="transmembrane region" description="Helical" evidence="8">
    <location>
        <begin position="151"/>
        <end position="173"/>
    </location>
</feature>
<dbReference type="Proteomes" id="UP000192731">
    <property type="component" value="Unassembled WGS sequence"/>
</dbReference>
<evidence type="ECO:0000313" key="10">
    <source>
        <dbReference type="EMBL" id="SMB83380.1"/>
    </source>
</evidence>
<keyword evidence="5 8" id="KW-0812">Transmembrane</keyword>
<organism evidence="10 11">
    <name type="scientific">Desulfonispora thiosulfatigenes DSM 11270</name>
    <dbReference type="NCBI Taxonomy" id="656914"/>
    <lineage>
        <taxon>Bacteria</taxon>
        <taxon>Bacillati</taxon>
        <taxon>Bacillota</taxon>
        <taxon>Clostridia</taxon>
        <taxon>Eubacteriales</taxon>
        <taxon>Peptococcaceae</taxon>
        <taxon>Desulfonispora</taxon>
    </lineage>
</organism>
<evidence type="ECO:0000256" key="1">
    <source>
        <dbReference type="ARBA" id="ARBA00004651"/>
    </source>
</evidence>
<evidence type="ECO:0000256" key="3">
    <source>
        <dbReference type="ARBA" id="ARBA00022448"/>
    </source>
</evidence>
<keyword evidence="7 8" id="KW-0472">Membrane</keyword>
<dbReference type="STRING" id="656914.SAMN00017405_1032"/>
<dbReference type="GO" id="GO:0048473">
    <property type="term" value="P:D-methionine transmembrane transport"/>
    <property type="evidence" value="ECO:0007669"/>
    <property type="project" value="TreeGrafter"/>
</dbReference>
<dbReference type="InterPro" id="IPR000515">
    <property type="entry name" value="MetI-like"/>
</dbReference>
<dbReference type="AlphaFoldDB" id="A0A1W1UQN4"/>
<evidence type="ECO:0000313" key="11">
    <source>
        <dbReference type="Proteomes" id="UP000192731"/>
    </source>
</evidence>
<feature type="transmembrane region" description="Helical" evidence="8">
    <location>
        <begin position="22"/>
        <end position="45"/>
    </location>
</feature>
<dbReference type="PROSITE" id="PS50928">
    <property type="entry name" value="ABC_TM1"/>
    <property type="match status" value="1"/>
</dbReference>
<keyword evidence="11" id="KW-1185">Reference proteome</keyword>
<evidence type="ECO:0000256" key="7">
    <source>
        <dbReference type="ARBA" id="ARBA00023136"/>
    </source>
</evidence>
<gene>
    <name evidence="10" type="ORF">SAMN00017405_1032</name>
</gene>